<keyword evidence="3" id="KW-1185">Reference proteome</keyword>
<evidence type="ECO:0000313" key="2">
    <source>
        <dbReference type="EMBL" id="MDP9613409.1"/>
    </source>
</evidence>
<dbReference type="GeneID" id="89485192"/>
<dbReference type="EMBL" id="JAURUE010000002">
    <property type="protein sequence ID" value="MDP9613409.1"/>
    <property type="molecule type" value="Genomic_DNA"/>
</dbReference>
<organism evidence="2 3">
    <name type="scientific">Streptomyces demainii</name>
    <dbReference type="NCBI Taxonomy" id="588122"/>
    <lineage>
        <taxon>Bacteria</taxon>
        <taxon>Bacillati</taxon>
        <taxon>Actinomycetota</taxon>
        <taxon>Actinomycetes</taxon>
        <taxon>Kitasatosporales</taxon>
        <taxon>Streptomycetaceae</taxon>
        <taxon>Streptomyces</taxon>
    </lineage>
</organism>
<comment type="caution">
    <text evidence="2">The sequence shown here is derived from an EMBL/GenBank/DDBJ whole genome shotgun (WGS) entry which is preliminary data.</text>
</comment>
<dbReference type="Pfam" id="PF23826">
    <property type="entry name" value="DUF7196"/>
    <property type="match status" value="1"/>
</dbReference>
<dbReference type="Proteomes" id="UP001234880">
    <property type="component" value="Unassembled WGS sequence"/>
</dbReference>
<dbReference type="RefSeq" id="WP_169808119.1">
    <property type="nucleotide sequence ID" value="NZ_JAURUE010000002.1"/>
</dbReference>
<accession>A0ABT9KY83</accession>
<feature type="domain" description="DUF7196" evidence="1">
    <location>
        <begin position="1"/>
        <end position="48"/>
    </location>
</feature>
<proteinExistence type="predicted"/>
<reference evidence="2 3" key="1">
    <citation type="submission" date="2023-07" db="EMBL/GenBank/DDBJ databases">
        <title>Sequencing the genomes of 1000 actinobacteria strains.</title>
        <authorList>
            <person name="Klenk H.-P."/>
        </authorList>
    </citation>
    <scope>NUCLEOTIDE SEQUENCE [LARGE SCALE GENOMIC DNA]</scope>
    <source>
        <strain evidence="2 3">DSM 41600</strain>
    </source>
</reference>
<evidence type="ECO:0000259" key="1">
    <source>
        <dbReference type="Pfam" id="PF23826"/>
    </source>
</evidence>
<evidence type="ECO:0000313" key="3">
    <source>
        <dbReference type="Proteomes" id="UP001234880"/>
    </source>
</evidence>
<gene>
    <name evidence="2" type="ORF">JOF35_005747</name>
</gene>
<sequence>MACNCGGGTPRTVVVYHLTLPDGTVRRYVTYQEAEAANRRAGFTGVITTVAQ</sequence>
<name>A0ABT9KY83_9ACTN</name>
<dbReference type="InterPro" id="IPR055620">
    <property type="entry name" value="DUF7196"/>
</dbReference>
<protein>
    <recommendedName>
        <fullName evidence="1">DUF7196 domain-containing protein</fullName>
    </recommendedName>
</protein>